<dbReference type="AlphaFoldDB" id="A0A6P6J6A0"/>
<evidence type="ECO:0000256" key="10">
    <source>
        <dbReference type="ARBA" id="ARBA00022889"/>
    </source>
</evidence>
<keyword evidence="7 16" id="KW-0732">Signal</keyword>
<dbReference type="GO" id="GO:0045296">
    <property type="term" value="F:cadherin binding"/>
    <property type="evidence" value="ECO:0007669"/>
    <property type="project" value="TreeGrafter"/>
</dbReference>
<organism evidence="18 19">
    <name type="scientific">Carassius auratus</name>
    <name type="common">Goldfish</name>
    <dbReference type="NCBI Taxonomy" id="7957"/>
    <lineage>
        <taxon>Eukaryota</taxon>
        <taxon>Metazoa</taxon>
        <taxon>Chordata</taxon>
        <taxon>Craniata</taxon>
        <taxon>Vertebrata</taxon>
        <taxon>Euteleostomi</taxon>
        <taxon>Actinopterygii</taxon>
        <taxon>Neopterygii</taxon>
        <taxon>Teleostei</taxon>
        <taxon>Ostariophysi</taxon>
        <taxon>Cypriniformes</taxon>
        <taxon>Cyprinidae</taxon>
        <taxon>Cyprininae</taxon>
        <taxon>Carassius</taxon>
    </lineage>
</organism>
<dbReference type="PANTHER" id="PTHR24027:SF433">
    <property type="entry name" value="CADHERIN 27-RELATED"/>
    <property type="match status" value="1"/>
</dbReference>
<name>A0A6P6J6A0_CARAU</name>
<dbReference type="CDD" id="cd11304">
    <property type="entry name" value="Cadherin_repeat"/>
    <property type="match status" value="5"/>
</dbReference>
<dbReference type="FunFam" id="2.60.40.60:FF:000011">
    <property type="entry name" value="Cadherin 1"/>
    <property type="match status" value="1"/>
</dbReference>
<dbReference type="GO" id="GO:0005509">
    <property type="term" value="F:calcium ion binding"/>
    <property type="evidence" value="ECO:0007669"/>
    <property type="project" value="UniProtKB-UniRule"/>
</dbReference>
<evidence type="ECO:0000256" key="15">
    <source>
        <dbReference type="SAM" id="Phobius"/>
    </source>
</evidence>
<feature type="domain" description="Cadherin" evidence="17">
    <location>
        <begin position="67"/>
        <end position="141"/>
    </location>
</feature>
<keyword evidence="8" id="KW-0677">Repeat</keyword>
<proteinExistence type="predicted"/>
<gene>
    <name evidence="19" type="primary">cdh26.2</name>
</gene>
<dbReference type="FunFam" id="2.60.40.60:FF:000019">
    <property type="entry name" value="Cadherin 2"/>
    <property type="match status" value="1"/>
</dbReference>
<evidence type="ECO:0000256" key="5">
    <source>
        <dbReference type="ARBA" id="ARBA00022692"/>
    </source>
</evidence>
<dbReference type="GO" id="GO:0016342">
    <property type="term" value="C:catenin complex"/>
    <property type="evidence" value="ECO:0007669"/>
    <property type="project" value="TreeGrafter"/>
</dbReference>
<dbReference type="InterPro" id="IPR020894">
    <property type="entry name" value="Cadherin_CS"/>
</dbReference>
<dbReference type="PANTHER" id="PTHR24027">
    <property type="entry name" value="CADHERIN-23"/>
    <property type="match status" value="1"/>
</dbReference>
<dbReference type="SMART" id="SM00112">
    <property type="entry name" value="CA"/>
    <property type="match status" value="5"/>
</dbReference>
<evidence type="ECO:0000256" key="16">
    <source>
        <dbReference type="SAM" id="SignalP"/>
    </source>
</evidence>
<evidence type="ECO:0000256" key="8">
    <source>
        <dbReference type="ARBA" id="ARBA00022737"/>
    </source>
</evidence>
<dbReference type="GO" id="GO:0005737">
    <property type="term" value="C:cytoplasm"/>
    <property type="evidence" value="ECO:0007669"/>
    <property type="project" value="UniProtKB-SubCell"/>
</dbReference>
<keyword evidence="11 15" id="KW-1133">Transmembrane helix</keyword>
<keyword evidence="6" id="KW-0479">Metal-binding</keyword>
<evidence type="ECO:0000256" key="14">
    <source>
        <dbReference type="PROSITE-ProRule" id="PRU00043"/>
    </source>
</evidence>
<dbReference type="InterPro" id="IPR002126">
    <property type="entry name" value="Cadherin-like_dom"/>
</dbReference>
<dbReference type="RefSeq" id="XP_026054928.1">
    <property type="nucleotide sequence ID" value="XM_026199143.1"/>
</dbReference>
<dbReference type="KEGG" id="caua:113040932"/>
<feature type="domain" description="Cadherin" evidence="17">
    <location>
        <begin position="497"/>
        <end position="596"/>
    </location>
</feature>
<dbReference type="PROSITE" id="PS50268">
    <property type="entry name" value="CADHERIN_2"/>
    <property type="match status" value="5"/>
</dbReference>
<feature type="domain" description="Cadherin" evidence="17">
    <location>
        <begin position="391"/>
        <end position="498"/>
    </location>
</feature>
<reference evidence="19" key="1">
    <citation type="submission" date="2025-08" db="UniProtKB">
        <authorList>
            <consortium name="RefSeq"/>
        </authorList>
    </citation>
    <scope>IDENTIFICATION</scope>
    <source>
        <strain evidence="19">Wakin</strain>
        <tissue evidence="19">Muscle</tissue>
    </source>
</reference>
<dbReference type="PRINTS" id="PR00205">
    <property type="entry name" value="CADHERIN"/>
</dbReference>
<dbReference type="GO" id="GO:0008013">
    <property type="term" value="F:beta-catenin binding"/>
    <property type="evidence" value="ECO:0007669"/>
    <property type="project" value="TreeGrafter"/>
</dbReference>
<dbReference type="PRINTS" id="PR01820">
    <property type="entry name" value="DESMOCOLLIN"/>
</dbReference>
<evidence type="ECO:0000256" key="3">
    <source>
        <dbReference type="ARBA" id="ARBA00022475"/>
    </source>
</evidence>
<evidence type="ECO:0000313" key="19">
    <source>
        <dbReference type="RefSeq" id="XP_026054928.1"/>
    </source>
</evidence>
<dbReference type="InterPro" id="IPR015919">
    <property type="entry name" value="Cadherin-like_sf"/>
</dbReference>
<evidence type="ECO:0000256" key="13">
    <source>
        <dbReference type="ARBA" id="ARBA00023180"/>
    </source>
</evidence>
<dbReference type="CTD" id="101882238"/>
<sequence length="872" mass="96840">MICFSMRILTVSFLLLLSVWSVCVCADSGRIRQKRAWIIDSFSIEEEHPGPFPFPIGTAAVEKTFLVNYNLHGQGVDEDPKGLLSIDTSGVFYVHRKVDYESGPKVLHLTFEAIDALNKKVDTRLSVEIKILDVNDHAPKFKKPVYEVTVDESHDQAKEVLTVLAFDEDDSSTDNGTFDFTIKSVTPLTDNVEFYIQQRKESGTIYFKGCLDYEKAQKYTILIEAKDRGEKKQLSSTSTLIINISDNNNNLPEFSGKTGPGKVKEREAGVEVLRLQVTDKDVRGSNAWKAKYTISEDKKEIFKIETDPVTNEGILTVVKQTDYEEQTNHNLSISVQNEIPYFSCKIKNKVQNATWVLNKIPPISGTSAAKFYNSIPVTIYVEDVNDPPVFTPNVKYVTVAENIDAGTSLTTFTAKDMDGSHINTFTFVKGEDINKWITVNAKTGEVSTIQVLDRESPFVINSTYTATLYAVDDGVPPLTGTGTLVIQLIDENDNLPILERNEVSICIDKEPTLVNITATDLDFPPYGSPFYYELLGDVKDKWRVEPAQGTTVSLVKEKGVYSGHHFLQMKISDQQGLSSVQNLTVTVCDCSISPNCHLRTISQARVGPGAAWMVVLAILIFTVMCLISLLISCKTEKRMIMIDDGHGHLITSNTENPGTDCVVSSSMGFHKTVPSNANLVNVTKNVGSSQKVTTQTVSSSMGFHKTVPSNVNFVNVTKNVGSSQKITTQTNLQVMQTGQQAVSQTSLSVHNNQMLKGTVYRNSTRRTYRGFSRQSNVTSSFRSSTSYNTKASYLSENLGVLINQKLLALQSRDEGHSIYKPHCYADEGQPAASDELDAISIPEDHFHPEMLKNLDSKFSQLAKISRPDLMRR</sequence>
<keyword evidence="10" id="KW-0130">Cell adhesion</keyword>
<dbReference type="GO" id="GO:0005912">
    <property type="term" value="C:adherens junction"/>
    <property type="evidence" value="ECO:0007669"/>
    <property type="project" value="TreeGrafter"/>
</dbReference>
<feature type="transmembrane region" description="Helical" evidence="15">
    <location>
        <begin position="609"/>
        <end position="631"/>
    </location>
</feature>
<evidence type="ECO:0000256" key="7">
    <source>
        <dbReference type="ARBA" id="ARBA00022729"/>
    </source>
</evidence>
<dbReference type="Pfam" id="PF00028">
    <property type="entry name" value="Cadherin"/>
    <property type="match status" value="3"/>
</dbReference>
<dbReference type="GO" id="GO:0016477">
    <property type="term" value="P:cell migration"/>
    <property type="evidence" value="ECO:0007669"/>
    <property type="project" value="TreeGrafter"/>
</dbReference>
<keyword evidence="5 15" id="KW-0812">Transmembrane</keyword>
<dbReference type="GO" id="GO:0034332">
    <property type="term" value="P:adherens junction organization"/>
    <property type="evidence" value="ECO:0007669"/>
    <property type="project" value="TreeGrafter"/>
</dbReference>
<feature type="chain" id="PRO_5027976630" evidence="16">
    <location>
        <begin position="22"/>
        <end position="872"/>
    </location>
</feature>
<comment type="subcellular location">
    <subcellularLocation>
        <location evidence="1">Cell membrane</location>
        <topology evidence="1">Single-pass type I membrane protein</topology>
    </subcellularLocation>
    <subcellularLocation>
        <location evidence="2">Cytoplasm</location>
    </subcellularLocation>
</comment>
<dbReference type="FunFam" id="2.60.40.60:FF:000158">
    <property type="entry name" value="Dachsous cadherin-related 1"/>
    <property type="match status" value="1"/>
</dbReference>
<evidence type="ECO:0000256" key="4">
    <source>
        <dbReference type="ARBA" id="ARBA00022490"/>
    </source>
</evidence>
<dbReference type="Gene3D" id="2.60.40.60">
    <property type="entry name" value="Cadherins"/>
    <property type="match status" value="5"/>
</dbReference>
<evidence type="ECO:0000256" key="2">
    <source>
        <dbReference type="ARBA" id="ARBA00004496"/>
    </source>
</evidence>
<dbReference type="PROSITE" id="PS00232">
    <property type="entry name" value="CADHERIN_1"/>
    <property type="match status" value="2"/>
</dbReference>
<dbReference type="GO" id="GO:0016339">
    <property type="term" value="P:calcium-dependent cell-cell adhesion via plasma membrane cell adhesion molecules"/>
    <property type="evidence" value="ECO:0007669"/>
    <property type="project" value="TreeGrafter"/>
</dbReference>
<dbReference type="GO" id="GO:0000902">
    <property type="term" value="P:cell morphogenesis"/>
    <property type="evidence" value="ECO:0007669"/>
    <property type="project" value="TreeGrafter"/>
</dbReference>
<evidence type="ECO:0000313" key="18">
    <source>
        <dbReference type="Proteomes" id="UP000515129"/>
    </source>
</evidence>
<evidence type="ECO:0000259" key="17">
    <source>
        <dbReference type="PROSITE" id="PS50268"/>
    </source>
</evidence>
<evidence type="ECO:0000256" key="6">
    <source>
        <dbReference type="ARBA" id="ARBA00022723"/>
    </source>
</evidence>
<evidence type="ECO:0000256" key="11">
    <source>
        <dbReference type="ARBA" id="ARBA00022989"/>
    </source>
</evidence>
<keyword evidence="4" id="KW-0963">Cytoplasm</keyword>
<evidence type="ECO:0000256" key="1">
    <source>
        <dbReference type="ARBA" id="ARBA00004251"/>
    </source>
</evidence>
<feature type="domain" description="Cadherin" evidence="17">
    <location>
        <begin position="269"/>
        <end position="390"/>
    </location>
</feature>
<dbReference type="GO" id="GO:0044331">
    <property type="term" value="P:cell-cell adhesion mediated by cadherin"/>
    <property type="evidence" value="ECO:0007669"/>
    <property type="project" value="TreeGrafter"/>
</dbReference>
<dbReference type="GO" id="GO:0007156">
    <property type="term" value="P:homophilic cell adhesion via plasma membrane adhesion molecules"/>
    <property type="evidence" value="ECO:0007669"/>
    <property type="project" value="InterPro"/>
</dbReference>
<accession>A0A6P6J6A0</accession>
<feature type="signal peptide" evidence="16">
    <location>
        <begin position="1"/>
        <end position="21"/>
    </location>
</feature>
<keyword evidence="9 14" id="KW-0106">Calcium</keyword>
<keyword evidence="3" id="KW-1003">Cell membrane</keyword>
<dbReference type="GO" id="GO:0007043">
    <property type="term" value="P:cell-cell junction assembly"/>
    <property type="evidence" value="ECO:0007669"/>
    <property type="project" value="TreeGrafter"/>
</dbReference>
<protein>
    <submittedName>
        <fullName evidence="19">Cadherin-like protein 26</fullName>
    </submittedName>
</protein>
<keyword evidence="18" id="KW-1185">Reference proteome</keyword>
<evidence type="ECO:0000256" key="9">
    <source>
        <dbReference type="ARBA" id="ARBA00022837"/>
    </source>
</evidence>
<feature type="domain" description="Cadherin" evidence="17">
    <location>
        <begin position="142"/>
        <end position="254"/>
    </location>
</feature>
<dbReference type="FunFam" id="2.60.40.60:FF:000095">
    <property type="entry name" value="Cadherin 13"/>
    <property type="match status" value="1"/>
</dbReference>
<evidence type="ECO:0000256" key="12">
    <source>
        <dbReference type="ARBA" id="ARBA00023136"/>
    </source>
</evidence>
<dbReference type="InterPro" id="IPR039808">
    <property type="entry name" value="Cadherin"/>
</dbReference>
<dbReference type="GO" id="GO:0060027">
    <property type="term" value="P:convergent extension involved in gastrulation"/>
    <property type="evidence" value="ECO:0007669"/>
    <property type="project" value="UniProtKB-ARBA"/>
</dbReference>
<keyword evidence="13" id="KW-0325">Glycoprotein</keyword>
<dbReference type="Proteomes" id="UP000515129">
    <property type="component" value="Chromosome 23"/>
</dbReference>
<dbReference type="OrthoDB" id="9045962at2759"/>
<keyword evidence="12 15" id="KW-0472">Membrane</keyword>
<dbReference type="SUPFAM" id="SSF49313">
    <property type="entry name" value="Cadherin-like"/>
    <property type="match status" value="5"/>
</dbReference>